<evidence type="ECO:0000313" key="3">
    <source>
        <dbReference type="Proteomes" id="UP001221757"/>
    </source>
</evidence>
<gene>
    <name evidence="2" type="ORF">B0H17DRAFT_959645</name>
</gene>
<evidence type="ECO:0000313" key="2">
    <source>
        <dbReference type="EMBL" id="KAJ7645307.1"/>
    </source>
</evidence>
<comment type="caution">
    <text evidence="2">The sequence shown here is derived from an EMBL/GenBank/DDBJ whole genome shotgun (WGS) entry which is preliminary data.</text>
</comment>
<accession>A0AAD7CD49</accession>
<dbReference type="Proteomes" id="UP001221757">
    <property type="component" value="Unassembled WGS sequence"/>
</dbReference>
<dbReference type="EMBL" id="JARKIE010000402">
    <property type="protein sequence ID" value="KAJ7645307.1"/>
    <property type="molecule type" value="Genomic_DNA"/>
</dbReference>
<feature type="region of interest" description="Disordered" evidence="1">
    <location>
        <begin position="187"/>
        <end position="238"/>
    </location>
</feature>
<protein>
    <submittedName>
        <fullName evidence="2">Uncharacterized protein</fullName>
    </submittedName>
</protein>
<name>A0AAD7CD49_MYCRO</name>
<organism evidence="2 3">
    <name type="scientific">Mycena rosella</name>
    <name type="common">Pink bonnet</name>
    <name type="synonym">Agaricus rosellus</name>
    <dbReference type="NCBI Taxonomy" id="1033263"/>
    <lineage>
        <taxon>Eukaryota</taxon>
        <taxon>Fungi</taxon>
        <taxon>Dikarya</taxon>
        <taxon>Basidiomycota</taxon>
        <taxon>Agaricomycotina</taxon>
        <taxon>Agaricomycetes</taxon>
        <taxon>Agaricomycetidae</taxon>
        <taxon>Agaricales</taxon>
        <taxon>Marasmiineae</taxon>
        <taxon>Mycenaceae</taxon>
        <taxon>Mycena</taxon>
    </lineage>
</organism>
<keyword evidence="3" id="KW-1185">Reference proteome</keyword>
<sequence>ITAHKSQGKTLQHTVVNLRQCSGTEAPYVMISRVTSLEGLLILNSFRKERITCRQSEEVRNEAKRHEILALHTIVEAGSLEEVEEAKFKLQQLALSPVDLRNVVGREGDETHLAEDSFVRLTRLERANLMAVRASIAPLPSSRSTRVSLALPKRVPCKSTSGTTLPRLGMVLNISLCLQLTEINSAGPSSSSIQSSSSQPPSPPVKPHVPFVPATPVVREKRKAVPTAPAKPKRQRRR</sequence>
<evidence type="ECO:0000256" key="1">
    <source>
        <dbReference type="SAM" id="MobiDB-lite"/>
    </source>
</evidence>
<feature type="compositionally biased region" description="Low complexity" evidence="1">
    <location>
        <begin position="188"/>
        <end position="199"/>
    </location>
</feature>
<reference evidence="2" key="1">
    <citation type="submission" date="2023-03" db="EMBL/GenBank/DDBJ databases">
        <title>Massive genome expansion in bonnet fungi (Mycena s.s.) driven by repeated elements and novel gene families across ecological guilds.</title>
        <authorList>
            <consortium name="Lawrence Berkeley National Laboratory"/>
            <person name="Harder C.B."/>
            <person name="Miyauchi S."/>
            <person name="Viragh M."/>
            <person name="Kuo A."/>
            <person name="Thoen E."/>
            <person name="Andreopoulos B."/>
            <person name="Lu D."/>
            <person name="Skrede I."/>
            <person name="Drula E."/>
            <person name="Henrissat B."/>
            <person name="Morin E."/>
            <person name="Kohler A."/>
            <person name="Barry K."/>
            <person name="LaButti K."/>
            <person name="Morin E."/>
            <person name="Salamov A."/>
            <person name="Lipzen A."/>
            <person name="Mereny Z."/>
            <person name="Hegedus B."/>
            <person name="Baldrian P."/>
            <person name="Stursova M."/>
            <person name="Weitz H."/>
            <person name="Taylor A."/>
            <person name="Grigoriev I.V."/>
            <person name="Nagy L.G."/>
            <person name="Martin F."/>
            <person name="Kauserud H."/>
        </authorList>
    </citation>
    <scope>NUCLEOTIDE SEQUENCE</scope>
    <source>
        <strain evidence="2">CBHHK067</strain>
    </source>
</reference>
<feature type="non-terminal residue" evidence="2">
    <location>
        <position position="1"/>
    </location>
</feature>
<proteinExistence type="predicted"/>
<dbReference type="AlphaFoldDB" id="A0AAD7CD49"/>